<keyword evidence="3 10" id="KW-0813">Transport</keyword>
<proteinExistence type="inferred from homology"/>
<dbReference type="NCBIfam" id="TIGR00810">
    <property type="entry name" value="secG"/>
    <property type="match status" value="1"/>
</dbReference>
<evidence type="ECO:0000256" key="4">
    <source>
        <dbReference type="ARBA" id="ARBA00022475"/>
    </source>
</evidence>
<evidence type="ECO:0000313" key="11">
    <source>
        <dbReference type="EMBL" id="OGY84301.1"/>
    </source>
</evidence>
<keyword evidence="4 10" id="KW-1003">Cell membrane</keyword>
<keyword evidence="5 10" id="KW-0812">Transmembrane</keyword>
<dbReference type="GO" id="GO:0065002">
    <property type="term" value="P:intracellular protein transmembrane transport"/>
    <property type="evidence" value="ECO:0007669"/>
    <property type="project" value="TreeGrafter"/>
</dbReference>
<evidence type="ECO:0000313" key="12">
    <source>
        <dbReference type="Proteomes" id="UP000176952"/>
    </source>
</evidence>
<comment type="caution">
    <text evidence="11">The sequence shown here is derived from an EMBL/GenBank/DDBJ whole genome shotgun (WGS) entry which is preliminary data.</text>
</comment>
<evidence type="ECO:0000256" key="5">
    <source>
        <dbReference type="ARBA" id="ARBA00022692"/>
    </source>
</evidence>
<evidence type="ECO:0000256" key="6">
    <source>
        <dbReference type="ARBA" id="ARBA00022927"/>
    </source>
</evidence>
<name>A0A1G2B534_9BACT</name>
<comment type="similarity">
    <text evidence="2 10">Belongs to the SecG family.</text>
</comment>
<keyword evidence="6 10" id="KW-0653">Protein transport</keyword>
<evidence type="ECO:0000256" key="10">
    <source>
        <dbReference type="RuleBase" id="RU365087"/>
    </source>
</evidence>
<keyword evidence="9 10" id="KW-0472">Membrane</keyword>
<dbReference type="PANTHER" id="PTHR34182">
    <property type="entry name" value="PROTEIN-EXPORT MEMBRANE PROTEIN SECG"/>
    <property type="match status" value="1"/>
</dbReference>
<evidence type="ECO:0000256" key="3">
    <source>
        <dbReference type="ARBA" id="ARBA00022448"/>
    </source>
</evidence>
<accession>A0A1G2B534</accession>
<dbReference type="GO" id="GO:0015450">
    <property type="term" value="F:protein-transporting ATPase activity"/>
    <property type="evidence" value="ECO:0007669"/>
    <property type="project" value="UniProtKB-UniRule"/>
</dbReference>
<sequence length="73" mass="7776">MQLAFAIIHIIVSVLLIIAIMLQNKGAGLGQAFGGDSSIYSARRGPEKALFTLTIILAILFIGISVVNIILPR</sequence>
<dbReference type="GO" id="GO:0043952">
    <property type="term" value="P:protein transport by the Sec complex"/>
    <property type="evidence" value="ECO:0007669"/>
    <property type="project" value="TreeGrafter"/>
</dbReference>
<evidence type="ECO:0000256" key="8">
    <source>
        <dbReference type="ARBA" id="ARBA00023010"/>
    </source>
</evidence>
<reference evidence="11 12" key="1">
    <citation type="journal article" date="2016" name="Nat. Commun.">
        <title>Thousands of microbial genomes shed light on interconnected biogeochemical processes in an aquifer system.</title>
        <authorList>
            <person name="Anantharaman K."/>
            <person name="Brown C.T."/>
            <person name="Hug L.A."/>
            <person name="Sharon I."/>
            <person name="Castelle C.J."/>
            <person name="Probst A.J."/>
            <person name="Thomas B.C."/>
            <person name="Singh A."/>
            <person name="Wilkins M.J."/>
            <person name="Karaoz U."/>
            <person name="Brodie E.L."/>
            <person name="Williams K.H."/>
            <person name="Hubbard S.S."/>
            <person name="Banfield J.F."/>
        </authorList>
    </citation>
    <scope>NUCLEOTIDE SEQUENCE [LARGE SCALE GENOMIC DNA]</scope>
</reference>
<evidence type="ECO:0000256" key="7">
    <source>
        <dbReference type="ARBA" id="ARBA00022989"/>
    </source>
</evidence>
<dbReference type="InterPro" id="IPR004692">
    <property type="entry name" value="SecG"/>
</dbReference>
<organism evidence="11 12">
    <name type="scientific">Candidatus Kerfeldbacteria bacterium RIFCSPHIGHO2_12_FULL_48_17</name>
    <dbReference type="NCBI Taxonomy" id="1798542"/>
    <lineage>
        <taxon>Bacteria</taxon>
        <taxon>Candidatus Kerfeldiibacteriota</taxon>
    </lineage>
</organism>
<dbReference type="Proteomes" id="UP000176952">
    <property type="component" value="Unassembled WGS sequence"/>
</dbReference>
<comment type="function">
    <text evidence="10">Involved in protein export. Participates in an early event of protein translocation.</text>
</comment>
<evidence type="ECO:0000256" key="9">
    <source>
        <dbReference type="ARBA" id="ARBA00023136"/>
    </source>
</evidence>
<gene>
    <name evidence="11" type="ORF">A3F54_03865</name>
</gene>
<dbReference type="GO" id="GO:0009306">
    <property type="term" value="P:protein secretion"/>
    <property type="evidence" value="ECO:0007669"/>
    <property type="project" value="UniProtKB-UniRule"/>
</dbReference>
<feature type="transmembrane region" description="Helical" evidence="10">
    <location>
        <begin position="6"/>
        <end position="22"/>
    </location>
</feature>
<dbReference type="AlphaFoldDB" id="A0A1G2B534"/>
<dbReference type="STRING" id="1798542.A3F54_03865"/>
<feature type="transmembrane region" description="Helical" evidence="10">
    <location>
        <begin position="49"/>
        <end position="71"/>
    </location>
</feature>
<protein>
    <recommendedName>
        <fullName evidence="10">Protein-export membrane protein SecG</fullName>
    </recommendedName>
</protein>
<evidence type="ECO:0000256" key="1">
    <source>
        <dbReference type="ARBA" id="ARBA00004651"/>
    </source>
</evidence>
<keyword evidence="8 10" id="KW-0811">Translocation</keyword>
<dbReference type="GO" id="GO:0005886">
    <property type="term" value="C:plasma membrane"/>
    <property type="evidence" value="ECO:0007669"/>
    <property type="project" value="UniProtKB-SubCell"/>
</dbReference>
<comment type="subcellular location">
    <subcellularLocation>
        <location evidence="1 10">Cell membrane</location>
        <topology evidence="1 10">Multi-pass membrane protein</topology>
    </subcellularLocation>
</comment>
<keyword evidence="7 10" id="KW-1133">Transmembrane helix</keyword>
<dbReference type="Pfam" id="PF03840">
    <property type="entry name" value="SecG"/>
    <property type="match status" value="1"/>
</dbReference>
<dbReference type="EMBL" id="MHKD01000015">
    <property type="protein sequence ID" value="OGY84301.1"/>
    <property type="molecule type" value="Genomic_DNA"/>
</dbReference>
<evidence type="ECO:0000256" key="2">
    <source>
        <dbReference type="ARBA" id="ARBA00008445"/>
    </source>
</evidence>
<dbReference type="PANTHER" id="PTHR34182:SF1">
    <property type="entry name" value="PROTEIN-EXPORT MEMBRANE PROTEIN SECG"/>
    <property type="match status" value="1"/>
</dbReference>